<feature type="transmembrane region" description="Helical" evidence="11">
    <location>
        <begin position="73"/>
        <end position="92"/>
    </location>
</feature>
<feature type="transmembrane region" description="Helical" evidence="11">
    <location>
        <begin position="205"/>
        <end position="228"/>
    </location>
</feature>
<reference evidence="14" key="2">
    <citation type="submission" date="2025-08" db="UniProtKB">
        <authorList>
            <consortium name="Ensembl"/>
        </authorList>
    </citation>
    <scope>IDENTIFICATION</scope>
</reference>
<dbReference type="PANTHER" id="PTHR11984">
    <property type="entry name" value="CONNEXIN"/>
    <property type="match status" value="1"/>
</dbReference>
<evidence type="ECO:0000256" key="2">
    <source>
        <dbReference type="ARBA" id="ARBA00004651"/>
    </source>
</evidence>
<feature type="region of interest" description="Disordered" evidence="10">
    <location>
        <begin position="306"/>
        <end position="383"/>
    </location>
</feature>
<evidence type="ECO:0000259" key="13">
    <source>
        <dbReference type="SMART" id="SM01089"/>
    </source>
</evidence>
<dbReference type="Ensembl" id="ENSACLT00000001672.2">
    <property type="protein sequence ID" value="ENSACLP00000001636.2"/>
    <property type="gene ID" value="ENSACLG00000001138.2"/>
</dbReference>
<dbReference type="InterPro" id="IPR000500">
    <property type="entry name" value="Connexin"/>
</dbReference>
<dbReference type="GO" id="GO:0007267">
    <property type="term" value="P:cell-cell signaling"/>
    <property type="evidence" value="ECO:0007669"/>
    <property type="project" value="TreeGrafter"/>
</dbReference>
<reference evidence="14" key="1">
    <citation type="submission" date="2018-05" db="EMBL/GenBank/DDBJ databases">
        <authorList>
            <person name="Datahose"/>
        </authorList>
    </citation>
    <scope>NUCLEOTIDE SEQUENCE</scope>
</reference>
<dbReference type="InterPro" id="IPR038359">
    <property type="entry name" value="Connexin_N_sf"/>
</dbReference>
<evidence type="ECO:0000256" key="3">
    <source>
        <dbReference type="ARBA" id="ARBA00022475"/>
    </source>
</evidence>
<dbReference type="PANTHER" id="PTHR11984:SF3">
    <property type="entry name" value="GAP JUNCTION DELTA-4 PROTEIN"/>
    <property type="match status" value="1"/>
</dbReference>
<comment type="subcellular location">
    <subcellularLocation>
        <location evidence="1">Cell junction</location>
        <location evidence="1">Gap junction</location>
    </subcellularLocation>
    <subcellularLocation>
        <location evidence="2 9">Cell membrane</location>
        <topology evidence="2 9">Multi-pass membrane protein</topology>
    </subcellularLocation>
</comment>
<keyword evidence="3" id="KW-1003">Cell membrane</keyword>
<accession>A0A3P8NA50</accession>
<gene>
    <name evidence="14" type="primary">GJD4</name>
</gene>
<dbReference type="PROSITE" id="PS00408">
    <property type="entry name" value="CONNEXINS_2"/>
    <property type="match status" value="1"/>
</dbReference>
<feature type="transmembrane region" description="Helical" evidence="11">
    <location>
        <begin position="148"/>
        <end position="172"/>
    </location>
</feature>
<feature type="compositionally biased region" description="Polar residues" evidence="10">
    <location>
        <begin position="330"/>
        <end position="340"/>
    </location>
</feature>
<name>A0A3P8NA50_ASTCA</name>
<evidence type="ECO:0000256" key="5">
    <source>
        <dbReference type="ARBA" id="ARBA00022868"/>
    </source>
</evidence>
<proteinExistence type="inferred from homology"/>
<evidence type="ECO:0000256" key="9">
    <source>
        <dbReference type="RuleBase" id="RU000630"/>
    </source>
</evidence>
<dbReference type="OMA" id="YEAPCTS"/>
<dbReference type="PROSITE" id="PS00407">
    <property type="entry name" value="CONNEXINS_1"/>
    <property type="match status" value="1"/>
</dbReference>
<keyword evidence="7 11" id="KW-1133">Transmembrane helix</keyword>
<dbReference type="AlphaFoldDB" id="A0A3P8NA50"/>
<evidence type="ECO:0000256" key="1">
    <source>
        <dbReference type="ARBA" id="ARBA00004610"/>
    </source>
</evidence>
<comment type="subunit">
    <text evidence="9">A connexon is composed of a hexamer of connexins.</text>
</comment>
<protein>
    <recommendedName>
        <fullName evidence="9">Gap junction protein</fullName>
    </recommendedName>
</protein>
<keyword evidence="8 11" id="KW-0472">Membrane</keyword>
<keyword evidence="6" id="KW-0965">Cell junction</keyword>
<keyword evidence="4 9" id="KW-0812">Transmembrane</keyword>
<organism evidence="14 15">
    <name type="scientific">Astatotilapia calliptera</name>
    <name type="common">Eastern happy</name>
    <name type="synonym">Chromis callipterus</name>
    <dbReference type="NCBI Taxonomy" id="8154"/>
    <lineage>
        <taxon>Eukaryota</taxon>
        <taxon>Metazoa</taxon>
        <taxon>Chordata</taxon>
        <taxon>Craniata</taxon>
        <taxon>Vertebrata</taxon>
        <taxon>Euteleostomi</taxon>
        <taxon>Actinopterygii</taxon>
        <taxon>Neopterygii</taxon>
        <taxon>Teleostei</taxon>
        <taxon>Neoteleostei</taxon>
        <taxon>Acanthomorphata</taxon>
        <taxon>Ovalentaria</taxon>
        <taxon>Cichlomorphae</taxon>
        <taxon>Cichliformes</taxon>
        <taxon>Cichlidae</taxon>
        <taxon>African cichlids</taxon>
        <taxon>Pseudocrenilabrinae</taxon>
        <taxon>Haplochromini</taxon>
        <taxon>Astatotilapia</taxon>
    </lineage>
</organism>
<dbReference type="InterPro" id="IPR019570">
    <property type="entry name" value="Connexin_CCC"/>
</dbReference>
<dbReference type="GO" id="GO:0005922">
    <property type="term" value="C:connexin complex"/>
    <property type="evidence" value="ECO:0007669"/>
    <property type="project" value="InterPro"/>
</dbReference>
<feature type="compositionally biased region" description="Basic and acidic residues" evidence="10">
    <location>
        <begin position="314"/>
        <end position="328"/>
    </location>
</feature>
<dbReference type="Gene3D" id="1.20.1440.80">
    <property type="entry name" value="Gap junction channel protein cysteine-rich domain"/>
    <property type="match status" value="1"/>
</dbReference>
<sequence>MNYLCISGYIFTIFITGKTWWVLMLVFRLLVLLLAGFTLFSDEQDRFNCNTMQPGCSNVCFDLFAPVSVLRLWLFHLTLLGLPHLMFATYIMHKVLSCPYFGGFYWGRSRGGSPCSENSESSRESSSHKALLHDLPLGRSCVGAPRFYGAYFIVIILRILLEAIFSAAQFFLFGLSIPKSFLCYEAPCTSGVECYISRPTEKNLMLNFMLCVAFLSVLLSLVDLVNSVKAMLRWRRKREMLMEEISNREQNSMFRVATVTEDTDILLTRRSSPSGSSKVNGLRDEKPADGVVANSGLFQMKASVGTTVRTSAANDKRPENTDGKEVKPRSPTSTSVSSHFAPQHHLKPPLFSQTDKESPTNPRATTPIRQCRNDGSQDKRAWV</sequence>
<dbReference type="Pfam" id="PF00029">
    <property type="entry name" value="Connexin"/>
    <property type="match status" value="1"/>
</dbReference>
<keyword evidence="5 9" id="KW-0303">Gap junction</keyword>
<comment type="function">
    <text evidence="9">One gap junction consists of a cluster of closely packed pairs of transmembrane channels, the connexons, through which materials of low MW diffuse from one cell to a neighboring cell.</text>
</comment>
<dbReference type="Proteomes" id="UP000265100">
    <property type="component" value="Chromosome 18"/>
</dbReference>
<comment type="similarity">
    <text evidence="9">Belongs to the connexin family.</text>
</comment>
<dbReference type="InterPro" id="IPR013092">
    <property type="entry name" value="Connexin_N"/>
</dbReference>
<evidence type="ECO:0000313" key="15">
    <source>
        <dbReference type="Proteomes" id="UP000265100"/>
    </source>
</evidence>
<evidence type="ECO:0000256" key="4">
    <source>
        <dbReference type="ARBA" id="ARBA00022692"/>
    </source>
</evidence>
<feature type="domain" description="Connexin cysteine-rich" evidence="13">
    <location>
        <begin position="161"/>
        <end position="227"/>
    </location>
</feature>
<dbReference type="SMART" id="SM01089">
    <property type="entry name" value="Connexin_CCC"/>
    <property type="match status" value="1"/>
</dbReference>
<evidence type="ECO:0000256" key="8">
    <source>
        <dbReference type="ARBA" id="ARBA00023136"/>
    </source>
</evidence>
<evidence type="ECO:0000313" key="14">
    <source>
        <dbReference type="Ensembl" id="ENSACLP00000001636.2"/>
    </source>
</evidence>
<feature type="compositionally biased region" description="Basic and acidic residues" evidence="10">
    <location>
        <begin position="371"/>
        <end position="383"/>
    </location>
</feature>
<dbReference type="PRINTS" id="PR00206">
    <property type="entry name" value="CONNEXIN"/>
</dbReference>
<dbReference type="GO" id="GO:0005243">
    <property type="term" value="F:gap junction channel activity"/>
    <property type="evidence" value="ECO:0007669"/>
    <property type="project" value="TreeGrafter"/>
</dbReference>
<feature type="domain" description="Connexin N-terminal" evidence="12">
    <location>
        <begin position="38"/>
        <end position="71"/>
    </location>
</feature>
<feature type="compositionally biased region" description="Polar residues" evidence="10">
    <location>
        <begin position="269"/>
        <end position="279"/>
    </location>
</feature>
<evidence type="ECO:0000259" key="12">
    <source>
        <dbReference type="SMART" id="SM00037"/>
    </source>
</evidence>
<dbReference type="InterPro" id="IPR017990">
    <property type="entry name" value="Connexin_CS"/>
</dbReference>
<dbReference type="SMART" id="SM00037">
    <property type="entry name" value="CNX"/>
    <property type="match status" value="1"/>
</dbReference>
<feature type="transmembrane region" description="Helical" evidence="11">
    <location>
        <begin position="20"/>
        <end position="40"/>
    </location>
</feature>
<feature type="region of interest" description="Disordered" evidence="10">
    <location>
        <begin position="267"/>
        <end position="288"/>
    </location>
</feature>
<evidence type="ECO:0000256" key="7">
    <source>
        <dbReference type="ARBA" id="ARBA00022989"/>
    </source>
</evidence>
<evidence type="ECO:0000256" key="10">
    <source>
        <dbReference type="SAM" id="MobiDB-lite"/>
    </source>
</evidence>
<dbReference type="STRING" id="8154.ENSACLP00000001636"/>
<keyword evidence="15" id="KW-1185">Reference proteome</keyword>
<evidence type="ECO:0000256" key="11">
    <source>
        <dbReference type="SAM" id="Phobius"/>
    </source>
</evidence>
<reference evidence="14" key="3">
    <citation type="submission" date="2025-09" db="UniProtKB">
        <authorList>
            <consortium name="Ensembl"/>
        </authorList>
    </citation>
    <scope>IDENTIFICATION</scope>
</reference>
<evidence type="ECO:0000256" key="6">
    <source>
        <dbReference type="ARBA" id="ARBA00022949"/>
    </source>
</evidence>
<dbReference type="GeneTree" id="ENSGT01150000286949"/>
<feature type="compositionally biased region" description="Polar residues" evidence="10">
    <location>
        <begin position="359"/>
        <end position="368"/>
    </location>
</feature>